<feature type="transmembrane region" description="Helical" evidence="5">
    <location>
        <begin position="70"/>
        <end position="91"/>
    </location>
</feature>
<dbReference type="PANTHER" id="PTHR43879">
    <property type="entry name" value="ABC TRANSPORTER PERMEASE PROTEIN"/>
    <property type="match status" value="1"/>
</dbReference>
<reference evidence="7" key="1">
    <citation type="journal article" date="2020" name="mSystems">
        <title>Genome- and Community-Level Interaction Insights into Carbon Utilization and Element Cycling Functions of Hydrothermarchaeota in Hydrothermal Sediment.</title>
        <authorList>
            <person name="Zhou Z."/>
            <person name="Liu Y."/>
            <person name="Xu W."/>
            <person name="Pan J."/>
            <person name="Luo Z.H."/>
            <person name="Li M."/>
        </authorList>
    </citation>
    <scope>NUCLEOTIDE SEQUENCE [LARGE SCALE GENOMIC DNA]</scope>
    <source>
        <strain evidence="7">HyVt-93</strain>
    </source>
</reference>
<dbReference type="GO" id="GO:0005886">
    <property type="term" value="C:plasma membrane"/>
    <property type="evidence" value="ECO:0007669"/>
    <property type="project" value="UniProtKB-SubCell"/>
</dbReference>
<gene>
    <name evidence="7" type="ORF">ENL40_06575</name>
</gene>
<evidence type="ECO:0000256" key="2">
    <source>
        <dbReference type="ARBA" id="ARBA00022692"/>
    </source>
</evidence>
<evidence type="ECO:0000256" key="5">
    <source>
        <dbReference type="RuleBase" id="RU363032"/>
    </source>
</evidence>
<evidence type="ECO:0000256" key="4">
    <source>
        <dbReference type="ARBA" id="ARBA00023136"/>
    </source>
</evidence>
<accession>A0A7C5P9S1</accession>
<comment type="caution">
    <text evidence="7">The sequence shown here is derived from an EMBL/GenBank/DDBJ whole genome shotgun (WGS) entry which is preliminary data.</text>
</comment>
<feature type="transmembrane region" description="Helical" evidence="5">
    <location>
        <begin position="138"/>
        <end position="159"/>
    </location>
</feature>
<dbReference type="EMBL" id="DRTU01000267">
    <property type="protein sequence ID" value="HHI01110.1"/>
    <property type="molecule type" value="Genomic_DNA"/>
</dbReference>
<feature type="transmembrane region" description="Helical" evidence="5">
    <location>
        <begin position="103"/>
        <end position="126"/>
    </location>
</feature>
<keyword evidence="4 5" id="KW-0472">Membrane</keyword>
<dbReference type="InterPro" id="IPR000515">
    <property type="entry name" value="MetI-like"/>
</dbReference>
<evidence type="ECO:0000259" key="6">
    <source>
        <dbReference type="PROSITE" id="PS50928"/>
    </source>
</evidence>
<feature type="transmembrane region" description="Helical" evidence="5">
    <location>
        <begin position="179"/>
        <end position="201"/>
    </location>
</feature>
<feature type="domain" description="ABC transmembrane type-1" evidence="6">
    <location>
        <begin position="66"/>
        <end position="258"/>
    </location>
</feature>
<evidence type="ECO:0000256" key="3">
    <source>
        <dbReference type="ARBA" id="ARBA00022989"/>
    </source>
</evidence>
<evidence type="ECO:0000256" key="1">
    <source>
        <dbReference type="ARBA" id="ARBA00004141"/>
    </source>
</evidence>
<feature type="transmembrane region" description="Helical" evidence="5">
    <location>
        <begin position="7"/>
        <end position="28"/>
    </location>
</feature>
<evidence type="ECO:0000313" key="7">
    <source>
        <dbReference type="EMBL" id="HHI01110.1"/>
    </source>
</evidence>
<dbReference type="CDD" id="cd06261">
    <property type="entry name" value="TM_PBP2"/>
    <property type="match status" value="1"/>
</dbReference>
<dbReference type="PROSITE" id="PS50928">
    <property type="entry name" value="ABC_TM1"/>
    <property type="match status" value="1"/>
</dbReference>
<name>A0A7C5P9S1_THELI</name>
<dbReference type="GO" id="GO:0055085">
    <property type="term" value="P:transmembrane transport"/>
    <property type="evidence" value="ECO:0007669"/>
    <property type="project" value="InterPro"/>
</dbReference>
<keyword evidence="5" id="KW-0813">Transport</keyword>
<dbReference type="InterPro" id="IPR035906">
    <property type="entry name" value="MetI-like_sf"/>
</dbReference>
<comment type="subcellular location">
    <subcellularLocation>
        <location evidence="5">Cell membrane</location>
        <topology evidence="5">Multi-pass membrane protein</topology>
    </subcellularLocation>
    <subcellularLocation>
        <location evidence="1">Membrane</location>
        <topology evidence="1">Multi-pass membrane protein</topology>
    </subcellularLocation>
</comment>
<sequence>MKSLSRAILYGVLVFLAFIYLLPLWSAITTSLKNTEQVTLTTPVTPVFPPTLEAYKIAFSELQRPILNSFAFTIFATIFSSVLGSLAGFALAKLIKGSTSKKVLMMITFGIFLPYQAILIPLVRIISSLGLYNTIPGLILTHTAYGIPITTLLFANYYYEIPDELVEAAKVDGANPFSIYTRVVLPISMPAFIVTVIYQFVNIWNDYLFGVVLTRGEEAMPATVKLANLKGSFVANWNVQMAGALIVALPTLLIMLALGKYLIRGYTAGAVKE</sequence>
<dbReference type="PANTHER" id="PTHR43879:SF1">
    <property type="entry name" value="GLUCOSE IMPORT SYSTEM PERMEASE PROTEIN GLCU"/>
    <property type="match status" value="1"/>
</dbReference>
<feature type="transmembrane region" description="Helical" evidence="5">
    <location>
        <begin position="241"/>
        <end position="263"/>
    </location>
</feature>
<dbReference type="Gene3D" id="1.10.3720.10">
    <property type="entry name" value="MetI-like"/>
    <property type="match status" value="1"/>
</dbReference>
<dbReference type="AlphaFoldDB" id="A0A7C5P9S1"/>
<organism evidence="7">
    <name type="scientific">Thermococcus litoralis</name>
    <dbReference type="NCBI Taxonomy" id="2265"/>
    <lineage>
        <taxon>Archaea</taxon>
        <taxon>Methanobacteriati</taxon>
        <taxon>Methanobacteriota</taxon>
        <taxon>Thermococci</taxon>
        <taxon>Thermococcales</taxon>
        <taxon>Thermococcaceae</taxon>
        <taxon>Thermococcus</taxon>
    </lineage>
</organism>
<comment type="similarity">
    <text evidence="5">Belongs to the binding-protein-dependent transport system permease family.</text>
</comment>
<protein>
    <submittedName>
        <fullName evidence="7">Carbohydrate ABC transporter permease</fullName>
    </submittedName>
</protein>
<keyword evidence="3 5" id="KW-1133">Transmembrane helix</keyword>
<dbReference type="Proteomes" id="UP000886217">
    <property type="component" value="Unassembled WGS sequence"/>
</dbReference>
<keyword evidence="2 5" id="KW-0812">Transmembrane</keyword>
<proteinExistence type="inferred from homology"/>
<dbReference type="SUPFAM" id="SSF161098">
    <property type="entry name" value="MetI-like"/>
    <property type="match status" value="1"/>
</dbReference>
<dbReference type="Pfam" id="PF00528">
    <property type="entry name" value="BPD_transp_1"/>
    <property type="match status" value="1"/>
</dbReference>